<evidence type="ECO:0000256" key="1">
    <source>
        <dbReference type="SAM" id="MobiDB-lite"/>
    </source>
</evidence>
<protein>
    <submittedName>
        <fullName evidence="2">Uncharacterized protein</fullName>
    </submittedName>
</protein>
<gene>
    <name evidence="2" type="ORF">SAMN05661030_2502</name>
</gene>
<dbReference type="Proteomes" id="UP000199022">
    <property type="component" value="Unassembled WGS sequence"/>
</dbReference>
<evidence type="ECO:0000313" key="2">
    <source>
        <dbReference type="EMBL" id="SFD14755.1"/>
    </source>
</evidence>
<dbReference type="STRING" id="1225127.SAMN05661030_2502"/>
<dbReference type="EMBL" id="FOMD01000003">
    <property type="protein sequence ID" value="SFD14755.1"/>
    <property type="molecule type" value="Genomic_DNA"/>
</dbReference>
<proteinExistence type="predicted"/>
<keyword evidence="3" id="KW-1185">Reference proteome</keyword>
<organism evidence="2 3">
    <name type="scientific">Klenkia taihuensis</name>
    <dbReference type="NCBI Taxonomy" id="1225127"/>
    <lineage>
        <taxon>Bacteria</taxon>
        <taxon>Bacillati</taxon>
        <taxon>Actinomycetota</taxon>
        <taxon>Actinomycetes</taxon>
        <taxon>Geodermatophilales</taxon>
        <taxon>Geodermatophilaceae</taxon>
        <taxon>Klenkia</taxon>
    </lineage>
</organism>
<feature type="region of interest" description="Disordered" evidence="1">
    <location>
        <begin position="1"/>
        <end position="34"/>
    </location>
</feature>
<accession>A0A1I1PYC1</accession>
<reference evidence="3" key="1">
    <citation type="submission" date="2016-10" db="EMBL/GenBank/DDBJ databases">
        <authorList>
            <person name="Varghese N."/>
            <person name="Submissions S."/>
        </authorList>
    </citation>
    <scope>NUCLEOTIDE SEQUENCE [LARGE SCALE GENOMIC DNA]</scope>
    <source>
        <strain evidence="3">DSM 45962</strain>
    </source>
</reference>
<feature type="compositionally biased region" description="Polar residues" evidence="1">
    <location>
        <begin position="14"/>
        <end position="25"/>
    </location>
</feature>
<evidence type="ECO:0000313" key="3">
    <source>
        <dbReference type="Proteomes" id="UP000199022"/>
    </source>
</evidence>
<dbReference type="AlphaFoldDB" id="A0A1I1PYC1"/>
<sequence>MWTARHPVDGGTPVSAQRGTLQPMTSPLHRSVPVTDAAELTERWRGLLQHMRAPESRTLCLAWLHRDGTMAELVIPVDDVPVEPDRTMIGHLRGFHDEVAEQTGVDPADLHLAMCLERRGPTYLTPDDHAWVAALESVMRTREGLDCSVHVAADTWVVPALPRLSW</sequence>
<name>A0A1I1PYC1_9ACTN</name>